<accession>V8P417</accession>
<feature type="transmembrane region" description="Helical" evidence="1">
    <location>
        <begin position="69"/>
        <end position="85"/>
    </location>
</feature>
<dbReference type="Proteomes" id="UP000018936">
    <property type="component" value="Unassembled WGS sequence"/>
</dbReference>
<name>V8P417_OPHHA</name>
<dbReference type="EMBL" id="AZIM01000954">
    <property type="protein sequence ID" value="ETE68726.1"/>
    <property type="molecule type" value="Genomic_DNA"/>
</dbReference>
<evidence type="ECO:0000313" key="2">
    <source>
        <dbReference type="EMBL" id="ETE68726.1"/>
    </source>
</evidence>
<keyword evidence="3" id="KW-1185">Reference proteome</keyword>
<keyword evidence="1" id="KW-0472">Membrane</keyword>
<organism evidence="2 3">
    <name type="scientific">Ophiophagus hannah</name>
    <name type="common">King cobra</name>
    <name type="synonym">Naja hannah</name>
    <dbReference type="NCBI Taxonomy" id="8665"/>
    <lineage>
        <taxon>Eukaryota</taxon>
        <taxon>Metazoa</taxon>
        <taxon>Chordata</taxon>
        <taxon>Craniata</taxon>
        <taxon>Vertebrata</taxon>
        <taxon>Euteleostomi</taxon>
        <taxon>Lepidosauria</taxon>
        <taxon>Squamata</taxon>
        <taxon>Bifurcata</taxon>
        <taxon>Unidentata</taxon>
        <taxon>Episquamata</taxon>
        <taxon>Toxicofera</taxon>
        <taxon>Serpentes</taxon>
        <taxon>Colubroidea</taxon>
        <taxon>Elapidae</taxon>
        <taxon>Elapinae</taxon>
        <taxon>Ophiophagus</taxon>
    </lineage>
</organism>
<sequence length="127" mass="15027">MDGNIQTKDYYKMSILNPAVRLALFKNNENKHPPVKPPKKPQTTKIGYFEGFVKLEYITIMKNHKTSEYMVNFSSLVFSYLLFYLEKKLNTLSIVAIYIFNYANILKNIKWLFYSFIFFAFPFAFSS</sequence>
<evidence type="ECO:0000313" key="3">
    <source>
        <dbReference type="Proteomes" id="UP000018936"/>
    </source>
</evidence>
<comment type="caution">
    <text evidence="2">The sequence shown here is derived from an EMBL/GenBank/DDBJ whole genome shotgun (WGS) entry which is preliminary data.</text>
</comment>
<evidence type="ECO:0000256" key="1">
    <source>
        <dbReference type="SAM" id="Phobius"/>
    </source>
</evidence>
<keyword evidence="1" id="KW-1133">Transmembrane helix</keyword>
<reference evidence="2 3" key="1">
    <citation type="journal article" date="2013" name="Proc. Natl. Acad. Sci. U.S.A.">
        <title>The king cobra genome reveals dynamic gene evolution and adaptation in the snake venom system.</title>
        <authorList>
            <person name="Vonk F.J."/>
            <person name="Casewell N.R."/>
            <person name="Henkel C.V."/>
            <person name="Heimberg A.M."/>
            <person name="Jansen H.J."/>
            <person name="McCleary R.J."/>
            <person name="Kerkkamp H.M."/>
            <person name="Vos R.A."/>
            <person name="Guerreiro I."/>
            <person name="Calvete J.J."/>
            <person name="Wuster W."/>
            <person name="Woods A.E."/>
            <person name="Logan J.M."/>
            <person name="Harrison R.A."/>
            <person name="Castoe T.A."/>
            <person name="de Koning A.P."/>
            <person name="Pollock D.D."/>
            <person name="Yandell M."/>
            <person name="Calderon D."/>
            <person name="Renjifo C."/>
            <person name="Currier R.B."/>
            <person name="Salgado D."/>
            <person name="Pla D."/>
            <person name="Sanz L."/>
            <person name="Hyder A.S."/>
            <person name="Ribeiro J.M."/>
            <person name="Arntzen J.W."/>
            <person name="van den Thillart G.E."/>
            <person name="Boetzer M."/>
            <person name="Pirovano W."/>
            <person name="Dirks R.P."/>
            <person name="Spaink H.P."/>
            <person name="Duboule D."/>
            <person name="McGlinn E."/>
            <person name="Kini R.M."/>
            <person name="Richardson M.K."/>
        </authorList>
    </citation>
    <scope>NUCLEOTIDE SEQUENCE</scope>
    <source>
        <tissue evidence="2">Blood</tissue>
    </source>
</reference>
<protein>
    <submittedName>
        <fullName evidence="2">Leucine-rich repeat and IQ domain-containing protein 1</fullName>
    </submittedName>
</protein>
<feature type="non-terminal residue" evidence="2">
    <location>
        <position position="1"/>
    </location>
</feature>
<keyword evidence="1" id="KW-0812">Transmembrane</keyword>
<dbReference type="AlphaFoldDB" id="V8P417"/>
<feature type="transmembrane region" description="Helical" evidence="1">
    <location>
        <begin position="105"/>
        <end position="125"/>
    </location>
</feature>
<proteinExistence type="predicted"/>
<gene>
    <name evidence="2" type="primary">LRRIQ1</name>
    <name evidence="2" type="ORF">L345_05487</name>
</gene>